<dbReference type="PANTHER" id="PTHR46233:SF3">
    <property type="entry name" value="HYDROXYACYLGLUTATHIONE HYDROLASE GLOC"/>
    <property type="match status" value="1"/>
</dbReference>
<feature type="domain" description="Metallo-beta-lactamase" evidence="5">
    <location>
        <begin position="12"/>
        <end position="164"/>
    </location>
</feature>
<dbReference type="SMART" id="SM00849">
    <property type="entry name" value="Lactamase_B"/>
    <property type="match status" value="1"/>
</dbReference>
<evidence type="ECO:0000313" key="6">
    <source>
        <dbReference type="EMBL" id="PIU99867.1"/>
    </source>
</evidence>
<evidence type="ECO:0000259" key="5">
    <source>
        <dbReference type="SMART" id="SM00849"/>
    </source>
</evidence>
<accession>A0A2M7B9S4</accession>
<dbReference type="AlphaFoldDB" id="A0A2M7B9S4"/>
<keyword evidence="4" id="KW-0862">Zinc</keyword>
<evidence type="ECO:0000256" key="3">
    <source>
        <dbReference type="ARBA" id="ARBA00022801"/>
    </source>
</evidence>
<comment type="caution">
    <text evidence="6">The sequence shown here is derived from an EMBL/GenBank/DDBJ whole genome shotgun (WGS) entry which is preliminary data.</text>
</comment>
<dbReference type="EMBL" id="PEVG01000002">
    <property type="protein sequence ID" value="PIU99867.1"/>
    <property type="molecule type" value="Genomic_DNA"/>
</dbReference>
<dbReference type="PANTHER" id="PTHR46233">
    <property type="entry name" value="HYDROXYACYLGLUTATHIONE HYDROLASE GLOC"/>
    <property type="match status" value="1"/>
</dbReference>
<evidence type="ECO:0000256" key="1">
    <source>
        <dbReference type="ARBA" id="ARBA00001947"/>
    </source>
</evidence>
<dbReference type="Pfam" id="PF00753">
    <property type="entry name" value="Lactamase_B"/>
    <property type="match status" value="1"/>
</dbReference>
<dbReference type="Gene3D" id="3.60.15.10">
    <property type="entry name" value="Ribonuclease Z/Hydroxyacylglutathione hydrolase-like"/>
    <property type="match status" value="1"/>
</dbReference>
<evidence type="ECO:0000313" key="7">
    <source>
        <dbReference type="Proteomes" id="UP000228561"/>
    </source>
</evidence>
<keyword evidence="2" id="KW-0479">Metal-binding</keyword>
<keyword evidence="3 6" id="KW-0378">Hydrolase</keyword>
<dbReference type="Proteomes" id="UP000228561">
    <property type="component" value="Unassembled WGS sequence"/>
</dbReference>
<reference evidence="7" key="1">
    <citation type="submission" date="2017-09" db="EMBL/GenBank/DDBJ databases">
        <title>Depth-based differentiation of microbial function through sediment-hosted aquifers and enrichment of novel symbionts in the deep terrestrial subsurface.</title>
        <authorList>
            <person name="Probst A.J."/>
            <person name="Ladd B."/>
            <person name="Jarett J.K."/>
            <person name="Geller-Mcgrath D.E."/>
            <person name="Sieber C.M.K."/>
            <person name="Emerson J.B."/>
            <person name="Anantharaman K."/>
            <person name="Thomas B.C."/>
            <person name="Malmstrom R."/>
            <person name="Stieglmeier M."/>
            <person name="Klingl A."/>
            <person name="Woyke T."/>
            <person name="Ryan C.M."/>
            <person name="Banfield J.F."/>
        </authorList>
    </citation>
    <scope>NUCLEOTIDE SEQUENCE [LARGE SCALE GENOMIC DNA]</scope>
</reference>
<dbReference type="GO" id="GO:0046872">
    <property type="term" value="F:metal ion binding"/>
    <property type="evidence" value="ECO:0007669"/>
    <property type="project" value="UniProtKB-KW"/>
</dbReference>
<sequence>MIIKRIVVGPIETNCYLVADNRTRETVIIDPGGEPEKIFSAIKENGLKPRFILLTHEHPDHTGALEAVSEFLNIKLRKVKDGEEIKIGDSNIKIIATPGHSAESVCFIVSDPADGGAGNIFSGDTLFYRGIGRTDLEGGDFIQIQKSLKYLMKFPDNFKAWPGHGPKTTIGEERELNPFL</sequence>
<name>A0A2M7B9S4_9BACT</name>
<organism evidence="6 7">
    <name type="scientific">Candidatus Tagabacteria bacterium CG03_land_8_20_14_0_80_41_22</name>
    <dbReference type="NCBI Taxonomy" id="1975020"/>
    <lineage>
        <taxon>Bacteria</taxon>
        <taxon>Candidatus Tagaibacteriota</taxon>
    </lineage>
</organism>
<evidence type="ECO:0000256" key="4">
    <source>
        <dbReference type="ARBA" id="ARBA00022833"/>
    </source>
</evidence>
<gene>
    <name evidence="6" type="ORF">COS58_00060</name>
</gene>
<dbReference type="InterPro" id="IPR001279">
    <property type="entry name" value="Metallo-B-lactamas"/>
</dbReference>
<proteinExistence type="predicted"/>
<dbReference type="SUPFAM" id="SSF56281">
    <property type="entry name" value="Metallo-hydrolase/oxidoreductase"/>
    <property type="match status" value="1"/>
</dbReference>
<dbReference type="InterPro" id="IPR036866">
    <property type="entry name" value="RibonucZ/Hydroxyglut_hydro"/>
</dbReference>
<dbReference type="InterPro" id="IPR051453">
    <property type="entry name" value="MBL_Glyoxalase_II"/>
</dbReference>
<comment type="cofactor">
    <cofactor evidence="1">
        <name>Zn(2+)</name>
        <dbReference type="ChEBI" id="CHEBI:29105"/>
    </cofactor>
</comment>
<protein>
    <submittedName>
        <fullName evidence="6">MBL fold metallo-hydrolase</fullName>
    </submittedName>
</protein>
<evidence type="ECO:0000256" key="2">
    <source>
        <dbReference type="ARBA" id="ARBA00022723"/>
    </source>
</evidence>
<dbReference type="GO" id="GO:0016787">
    <property type="term" value="F:hydrolase activity"/>
    <property type="evidence" value="ECO:0007669"/>
    <property type="project" value="UniProtKB-KW"/>
</dbReference>